<sequence length="174" mass="18234">MERGPRRNGPVPGGLVSCHGSSGVGTFLLLLWQITGDARYLDHARKAAVAVLEDAPRSYHGACHGLSANGHLLLDLAQALGEDAYARQAEDLATGLAVRSARRAGRHLFGNPLGRRATFGHADGIAGALGFLLRLRHGGPRPFTPVPPAPAAGPESCGSQPQPARITTEEVNRT</sequence>
<dbReference type="InterPro" id="IPR012341">
    <property type="entry name" value="6hp_glycosidase-like_sf"/>
</dbReference>
<feature type="region of interest" description="Disordered" evidence="1">
    <location>
        <begin position="142"/>
        <end position="174"/>
    </location>
</feature>
<proteinExistence type="predicted"/>
<name>A0ABW2CIM6_9ACTN</name>
<protein>
    <submittedName>
        <fullName evidence="2">Lanthionine synthetase LanC family protein</fullName>
    </submittedName>
</protein>
<dbReference type="Pfam" id="PF05147">
    <property type="entry name" value="LANC_like"/>
    <property type="match status" value="1"/>
</dbReference>
<reference evidence="3" key="1">
    <citation type="journal article" date="2019" name="Int. J. Syst. Evol. Microbiol.">
        <title>The Global Catalogue of Microorganisms (GCM) 10K type strain sequencing project: providing services to taxonomists for standard genome sequencing and annotation.</title>
        <authorList>
            <consortium name="The Broad Institute Genomics Platform"/>
            <consortium name="The Broad Institute Genome Sequencing Center for Infectious Disease"/>
            <person name="Wu L."/>
            <person name="Ma J."/>
        </authorList>
    </citation>
    <scope>NUCLEOTIDE SEQUENCE [LARGE SCALE GENOMIC DNA]</scope>
    <source>
        <strain evidence="3">JCM 3369</strain>
    </source>
</reference>
<comment type="caution">
    <text evidence="2">The sequence shown here is derived from an EMBL/GenBank/DDBJ whole genome shotgun (WGS) entry which is preliminary data.</text>
</comment>
<evidence type="ECO:0000313" key="2">
    <source>
        <dbReference type="EMBL" id="MFC6880830.1"/>
    </source>
</evidence>
<evidence type="ECO:0000256" key="1">
    <source>
        <dbReference type="SAM" id="MobiDB-lite"/>
    </source>
</evidence>
<dbReference type="SUPFAM" id="SSF158745">
    <property type="entry name" value="LanC-like"/>
    <property type="match status" value="1"/>
</dbReference>
<dbReference type="PRINTS" id="PR01950">
    <property type="entry name" value="LANCSUPER"/>
</dbReference>
<organism evidence="2 3">
    <name type="scientific">Actinomadura yumaensis</name>
    <dbReference type="NCBI Taxonomy" id="111807"/>
    <lineage>
        <taxon>Bacteria</taxon>
        <taxon>Bacillati</taxon>
        <taxon>Actinomycetota</taxon>
        <taxon>Actinomycetes</taxon>
        <taxon>Streptosporangiales</taxon>
        <taxon>Thermomonosporaceae</taxon>
        <taxon>Actinomadura</taxon>
    </lineage>
</organism>
<dbReference type="PROSITE" id="PS51257">
    <property type="entry name" value="PROKAR_LIPOPROTEIN"/>
    <property type="match status" value="1"/>
</dbReference>
<dbReference type="Proteomes" id="UP001596380">
    <property type="component" value="Unassembled WGS sequence"/>
</dbReference>
<dbReference type="InterPro" id="IPR007822">
    <property type="entry name" value="LANC-like"/>
</dbReference>
<evidence type="ECO:0000313" key="3">
    <source>
        <dbReference type="Proteomes" id="UP001596380"/>
    </source>
</evidence>
<feature type="compositionally biased region" description="Pro residues" evidence="1">
    <location>
        <begin position="142"/>
        <end position="151"/>
    </location>
</feature>
<dbReference type="RefSeq" id="WP_378048192.1">
    <property type="nucleotide sequence ID" value="NZ_JBHSXE010000001.1"/>
</dbReference>
<dbReference type="EMBL" id="JBHSXS010000006">
    <property type="protein sequence ID" value="MFC6880830.1"/>
    <property type="molecule type" value="Genomic_DNA"/>
</dbReference>
<keyword evidence="3" id="KW-1185">Reference proteome</keyword>
<accession>A0ABW2CIM6</accession>
<gene>
    <name evidence="2" type="ORF">ACFQKB_13770</name>
</gene>
<dbReference type="Gene3D" id="1.50.10.10">
    <property type="match status" value="1"/>
</dbReference>